<reference evidence="1 2" key="1">
    <citation type="submission" date="2020-06" db="EMBL/GenBank/DDBJ databases">
        <title>Genomic analysis of Salicibibacter sp. NKC5-3.</title>
        <authorList>
            <person name="Oh Y.J."/>
        </authorList>
    </citation>
    <scope>NUCLEOTIDE SEQUENCE [LARGE SCALE GENOMIC DNA]</scope>
    <source>
        <strain evidence="1 2">NKC5-3</strain>
    </source>
</reference>
<organism evidence="1 2">
    <name type="scientific">Salicibibacter cibarius</name>
    <dbReference type="NCBI Taxonomy" id="2743000"/>
    <lineage>
        <taxon>Bacteria</taxon>
        <taxon>Bacillati</taxon>
        <taxon>Bacillota</taxon>
        <taxon>Bacilli</taxon>
        <taxon>Bacillales</taxon>
        <taxon>Bacillaceae</taxon>
        <taxon>Salicibibacter</taxon>
    </lineage>
</organism>
<gene>
    <name evidence="1" type="ORF">HUG15_04260</name>
</gene>
<dbReference type="Proteomes" id="UP000595823">
    <property type="component" value="Chromosome"/>
</dbReference>
<dbReference type="AlphaFoldDB" id="A0A7T6Z1E6"/>
<protein>
    <submittedName>
        <fullName evidence="1">DUF3221 domain-containing protein</fullName>
    </submittedName>
</protein>
<keyword evidence="2" id="KW-1185">Reference proteome</keyword>
<dbReference type="Pfam" id="PF11518">
    <property type="entry name" value="DUF3221"/>
    <property type="match status" value="1"/>
</dbReference>
<dbReference type="KEGG" id="scia:HUG15_04260"/>
<dbReference type="EMBL" id="CP054705">
    <property type="protein sequence ID" value="QQK74892.1"/>
    <property type="molecule type" value="Genomic_DNA"/>
</dbReference>
<dbReference type="PROSITE" id="PS51257">
    <property type="entry name" value="PROKAR_LIPOPROTEIN"/>
    <property type="match status" value="1"/>
</dbReference>
<proteinExistence type="predicted"/>
<dbReference type="InterPro" id="IPR021598">
    <property type="entry name" value="DUF3221"/>
</dbReference>
<evidence type="ECO:0000313" key="2">
    <source>
        <dbReference type="Proteomes" id="UP000595823"/>
    </source>
</evidence>
<evidence type="ECO:0000313" key="1">
    <source>
        <dbReference type="EMBL" id="QQK74892.1"/>
    </source>
</evidence>
<accession>A0A7T6Z1E6</accession>
<name>A0A7T6Z1E6_9BACI</name>
<dbReference type="RefSeq" id="WP_200127311.1">
    <property type="nucleotide sequence ID" value="NZ_CP054705.1"/>
</dbReference>
<sequence length="177" mass="19433">MKCVPLLFLSLGMLSGCGLQESNSEQEQGESNAASEISGYVVDENDEEVLVVDTEASSTANDGEHYDAVWLSDFSEDVELGEKVNAEYGDAMEPYPGETSDVAYIEVIEEERPEDADLTDAEVLREILPVDELDVPVIKTLEHDAEANQWTIEMADGVELMGGDMDAETIDFEIDDE</sequence>